<evidence type="ECO:0000313" key="4">
    <source>
        <dbReference type="EMBL" id="BCR36685.1"/>
    </source>
</evidence>
<dbReference type="Gene3D" id="1.10.357.10">
    <property type="entry name" value="Tetracycline Repressor, domain 2"/>
    <property type="match status" value="1"/>
</dbReference>
<organism evidence="4 5">
    <name type="scientific">Mariniplasma anaerobium</name>
    <dbReference type="NCBI Taxonomy" id="2735436"/>
    <lineage>
        <taxon>Bacteria</taxon>
        <taxon>Bacillati</taxon>
        <taxon>Mycoplasmatota</taxon>
        <taxon>Mollicutes</taxon>
        <taxon>Acholeplasmatales</taxon>
        <taxon>Acholeplasmataceae</taxon>
        <taxon>Mariniplasma</taxon>
    </lineage>
</organism>
<dbReference type="PROSITE" id="PS50977">
    <property type="entry name" value="HTH_TETR_2"/>
    <property type="match status" value="1"/>
</dbReference>
<evidence type="ECO:0000313" key="5">
    <source>
        <dbReference type="Proteomes" id="UP000620133"/>
    </source>
</evidence>
<accession>A0A7R7ZFU7</accession>
<evidence type="ECO:0000256" key="2">
    <source>
        <dbReference type="PROSITE-ProRule" id="PRU00335"/>
    </source>
</evidence>
<keyword evidence="5" id="KW-1185">Reference proteome</keyword>
<sequence>MRDTRDLILDASLEVFTEKGYTSATTLDISKKAGVSEMTLFRHFKTKDNLFILSIKKAMGTSIDKDLKPHLELSLSDFISELLDEKLTIISSQIDVIKMLIRETLSHKLPEDLAFPKIISNQVIYKISLYVKHHHLDMDPISFGQMIVGLLLRYAIMEERPVYHQLGYDEKMKYLKSYLDILNTQGE</sequence>
<keyword evidence="1 2" id="KW-0238">DNA-binding</keyword>
<proteinExistence type="predicted"/>
<dbReference type="InterPro" id="IPR001647">
    <property type="entry name" value="HTH_TetR"/>
</dbReference>
<dbReference type="PRINTS" id="PR00455">
    <property type="entry name" value="HTHTETR"/>
</dbReference>
<dbReference type="RefSeq" id="WP_176239330.1">
    <property type="nucleotide sequence ID" value="NZ_AP024412.1"/>
</dbReference>
<dbReference type="EMBL" id="AP024412">
    <property type="protein sequence ID" value="BCR36685.1"/>
    <property type="molecule type" value="Genomic_DNA"/>
</dbReference>
<dbReference type="GO" id="GO:0003677">
    <property type="term" value="F:DNA binding"/>
    <property type="evidence" value="ECO:0007669"/>
    <property type="project" value="UniProtKB-UniRule"/>
</dbReference>
<dbReference type="PANTHER" id="PTHR43479:SF11">
    <property type="entry name" value="ACREF_ENVCD OPERON REPRESSOR-RELATED"/>
    <property type="match status" value="1"/>
</dbReference>
<dbReference type="AlphaFoldDB" id="A0A7R7ZFU7"/>
<dbReference type="KEGG" id="manr:MPAN_015780"/>
<evidence type="ECO:0000259" key="3">
    <source>
        <dbReference type="PROSITE" id="PS50977"/>
    </source>
</evidence>
<dbReference type="InterPro" id="IPR050624">
    <property type="entry name" value="HTH-type_Tx_Regulator"/>
</dbReference>
<dbReference type="Pfam" id="PF00440">
    <property type="entry name" value="TetR_N"/>
    <property type="match status" value="1"/>
</dbReference>
<feature type="domain" description="HTH tetR-type" evidence="3">
    <location>
        <begin position="2"/>
        <end position="62"/>
    </location>
</feature>
<evidence type="ECO:0000256" key="1">
    <source>
        <dbReference type="ARBA" id="ARBA00023125"/>
    </source>
</evidence>
<name>A0A7R7ZFU7_9MOLU</name>
<dbReference type="InterPro" id="IPR009057">
    <property type="entry name" value="Homeodomain-like_sf"/>
</dbReference>
<gene>
    <name evidence="4" type="ORF">MPAN_015780</name>
</gene>
<protein>
    <submittedName>
        <fullName evidence="4">AcrR family transcriptional regulator</fullName>
    </submittedName>
</protein>
<reference evidence="4" key="1">
    <citation type="submission" date="2021-01" db="EMBL/GenBank/DDBJ databases">
        <title>Draft genome sequence of Acholeplasmataceae bacterium strain Mahy22.</title>
        <authorList>
            <person name="Watanabe M."/>
            <person name="Kojima H."/>
            <person name="Fukui M."/>
        </authorList>
    </citation>
    <scope>NUCLEOTIDE SEQUENCE</scope>
    <source>
        <strain evidence="4">Mahy22</strain>
    </source>
</reference>
<feature type="DNA-binding region" description="H-T-H motif" evidence="2">
    <location>
        <begin position="25"/>
        <end position="44"/>
    </location>
</feature>
<dbReference type="SUPFAM" id="SSF46689">
    <property type="entry name" value="Homeodomain-like"/>
    <property type="match status" value="1"/>
</dbReference>
<dbReference type="PANTHER" id="PTHR43479">
    <property type="entry name" value="ACREF/ENVCD OPERON REPRESSOR-RELATED"/>
    <property type="match status" value="1"/>
</dbReference>
<dbReference type="Proteomes" id="UP000620133">
    <property type="component" value="Chromosome"/>
</dbReference>